<feature type="region of interest" description="Disordered" evidence="1">
    <location>
        <begin position="25"/>
        <end position="70"/>
    </location>
</feature>
<gene>
    <name evidence="3" type="ORF">OMP38_29080</name>
</gene>
<evidence type="ECO:0000256" key="2">
    <source>
        <dbReference type="SAM" id="SignalP"/>
    </source>
</evidence>
<dbReference type="AlphaFoldDB" id="A0A9X4QQB5"/>
<dbReference type="PROSITE" id="PS51257">
    <property type="entry name" value="PROKAR_LIPOPROTEIN"/>
    <property type="match status" value="1"/>
</dbReference>
<evidence type="ECO:0000313" key="3">
    <source>
        <dbReference type="EMBL" id="MDG0794437.1"/>
    </source>
</evidence>
<dbReference type="EMBL" id="JAPDHZ010000006">
    <property type="protein sequence ID" value="MDG0794437.1"/>
    <property type="molecule type" value="Genomic_DNA"/>
</dbReference>
<feature type="signal peptide" evidence="2">
    <location>
        <begin position="1"/>
        <end position="19"/>
    </location>
</feature>
<name>A0A9X4QQB5_9BACL</name>
<feature type="compositionally biased region" description="Low complexity" evidence="1">
    <location>
        <begin position="30"/>
        <end position="70"/>
    </location>
</feature>
<organism evidence="3 4">
    <name type="scientific">Cohnella ginsengisoli</name>
    <dbReference type="NCBI Taxonomy" id="425004"/>
    <lineage>
        <taxon>Bacteria</taxon>
        <taxon>Bacillati</taxon>
        <taxon>Bacillota</taxon>
        <taxon>Bacilli</taxon>
        <taxon>Bacillales</taxon>
        <taxon>Paenibacillaceae</taxon>
        <taxon>Cohnella</taxon>
    </lineage>
</organism>
<evidence type="ECO:0000313" key="4">
    <source>
        <dbReference type="Proteomes" id="UP001153387"/>
    </source>
</evidence>
<accession>A0A9X4QQB5</accession>
<keyword evidence="2" id="KW-0732">Signal</keyword>
<sequence>MKPRMLPYFAMLLAVALLAGCGGGNDDRNAAPPAASGTAAVASQSDSAPSEGASATASASPSASAAPSDSQKALSAAAKDVVEALRDRDLKRLSAWIDPKLGLRFSPYAAMTEEDRIFKPEALPSFKSQDKIKWGTADGSGDPIELSFRDYFDKFVYDKDFDTAPSISANKLVGKGNSVYNGQDMYPGSAFVEFHYPGFDDAADGMDWESLILTFVQDGSDWRLVALTHAQWTI</sequence>
<dbReference type="RefSeq" id="WP_277568179.1">
    <property type="nucleotide sequence ID" value="NZ_JAPDHZ010000006.1"/>
</dbReference>
<dbReference type="Proteomes" id="UP001153387">
    <property type="component" value="Unassembled WGS sequence"/>
</dbReference>
<evidence type="ECO:0000256" key="1">
    <source>
        <dbReference type="SAM" id="MobiDB-lite"/>
    </source>
</evidence>
<comment type="caution">
    <text evidence="3">The sequence shown here is derived from an EMBL/GenBank/DDBJ whole genome shotgun (WGS) entry which is preliminary data.</text>
</comment>
<feature type="chain" id="PRO_5040835319" description="Nuclear transport factor 2 family protein" evidence="2">
    <location>
        <begin position="20"/>
        <end position="234"/>
    </location>
</feature>
<reference evidence="3 4" key="1">
    <citation type="submission" date="2022-10" db="EMBL/GenBank/DDBJ databases">
        <title>Comparative genomic analysis of Cohnella hashimotonis sp. nov., isolated from the International Space Station.</title>
        <authorList>
            <person name="Simpson A."/>
            <person name="Venkateswaran K."/>
        </authorList>
    </citation>
    <scope>NUCLEOTIDE SEQUENCE [LARGE SCALE GENOMIC DNA]</scope>
    <source>
        <strain evidence="3 4">DSM 18997</strain>
    </source>
</reference>
<evidence type="ECO:0008006" key="5">
    <source>
        <dbReference type="Google" id="ProtNLM"/>
    </source>
</evidence>
<keyword evidence="4" id="KW-1185">Reference proteome</keyword>
<protein>
    <recommendedName>
        <fullName evidence="5">Nuclear transport factor 2 family protein</fullName>
    </recommendedName>
</protein>
<proteinExistence type="predicted"/>